<accession>N1PCY0</accession>
<dbReference type="OMA" id="PCGFLFH"/>
<dbReference type="PANTHER" id="PTHR31350">
    <property type="entry name" value="SI:DKEY-261L7.2"/>
    <property type="match status" value="1"/>
</dbReference>
<dbReference type="InterPro" id="IPR011722">
    <property type="entry name" value="Hemimethylated_DNA-bd_dom"/>
</dbReference>
<dbReference type="HOGENOM" id="CLU_020266_0_0_1"/>
<dbReference type="GO" id="GO:0003677">
    <property type="term" value="F:DNA binding"/>
    <property type="evidence" value="ECO:0007669"/>
    <property type="project" value="InterPro"/>
</dbReference>
<feature type="domain" description="F-box" evidence="1">
    <location>
        <begin position="11"/>
        <end position="57"/>
    </location>
</feature>
<reference evidence="3" key="1">
    <citation type="journal article" date="2012" name="PLoS Genet.">
        <title>The genomes of the fungal plant pathogens Cladosporium fulvum and Dothistroma septosporum reveal adaptation to different hosts and lifestyles but also signatures of common ancestry.</title>
        <authorList>
            <person name="de Wit P.J.G.M."/>
            <person name="van der Burgt A."/>
            <person name="Oekmen B."/>
            <person name="Stergiopoulos I."/>
            <person name="Abd-Elsalam K.A."/>
            <person name="Aerts A.L."/>
            <person name="Bahkali A.H."/>
            <person name="Beenen H.G."/>
            <person name="Chettri P."/>
            <person name="Cox M.P."/>
            <person name="Datema E."/>
            <person name="de Vries R.P."/>
            <person name="Dhillon B."/>
            <person name="Ganley A.R."/>
            <person name="Griffiths S.A."/>
            <person name="Guo Y."/>
            <person name="Hamelin R.C."/>
            <person name="Henrissat B."/>
            <person name="Kabir M.S."/>
            <person name="Jashni M.K."/>
            <person name="Kema G."/>
            <person name="Klaubauf S."/>
            <person name="Lapidus A."/>
            <person name="Levasseur A."/>
            <person name="Lindquist E."/>
            <person name="Mehrabi R."/>
            <person name="Ohm R.A."/>
            <person name="Owen T.J."/>
            <person name="Salamov A."/>
            <person name="Schwelm A."/>
            <person name="Schijlen E."/>
            <person name="Sun H."/>
            <person name="van den Burg H.A."/>
            <person name="van Ham R.C.H.J."/>
            <person name="Zhang S."/>
            <person name="Goodwin S.B."/>
            <person name="Grigoriev I.V."/>
            <person name="Collemare J."/>
            <person name="Bradshaw R.E."/>
        </authorList>
    </citation>
    <scope>NUCLEOTIDE SEQUENCE [LARGE SCALE GENOMIC DNA]</scope>
    <source>
        <strain evidence="3">NZE10 / CBS 128990</strain>
    </source>
</reference>
<protein>
    <recommendedName>
        <fullName evidence="1">F-box domain-containing protein</fullName>
    </recommendedName>
</protein>
<dbReference type="Gene3D" id="1.20.1280.50">
    <property type="match status" value="1"/>
</dbReference>
<evidence type="ECO:0000259" key="1">
    <source>
        <dbReference type="PROSITE" id="PS50181"/>
    </source>
</evidence>
<gene>
    <name evidence="2" type="ORF">DOTSEDRAFT_74857</name>
</gene>
<dbReference type="EMBL" id="KB446544">
    <property type="protein sequence ID" value="EME40167.1"/>
    <property type="molecule type" value="Genomic_DNA"/>
</dbReference>
<dbReference type="InterPro" id="IPR032698">
    <property type="entry name" value="SirB1_N"/>
</dbReference>
<dbReference type="Proteomes" id="UP000016933">
    <property type="component" value="Unassembled WGS sequence"/>
</dbReference>
<dbReference type="Gene3D" id="2.30.30.390">
    <property type="entry name" value="Hemimethylated DNA-binding domain"/>
    <property type="match status" value="1"/>
</dbReference>
<dbReference type="STRING" id="675120.N1PCY0"/>
<dbReference type="SMART" id="SM00992">
    <property type="entry name" value="YccV-like"/>
    <property type="match status" value="1"/>
</dbReference>
<reference evidence="2 3" key="2">
    <citation type="journal article" date="2012" name="PLoS Pathog.">
        <title>Diverse lifestyles and strategies of plant pathogenesis encoded in the genomes of eighteen Dothideomycetes fungi.</title>
        <authorList>
            <person name="Ohm R.A."/>
            <person name="Feau N."/>
            <person name="Henrissat B."/>
            <person name="Schoch C.L."/>
            <person name="Horwitz B.A."/>
            <person name="Barry K.W."/>
            <person name="Condon B.J."/>
            <person name="Copeland A.C."/>
            <person name="Dhillon B."/>
            <person name="Glaser F."/>
            <person name="Hesse C.N."/>
            <person name="Kosti I."/>
            <person name="LaButti K."/>
            <person name="Lindquist E.A."/>
            <person name="Lucas S."/>
            <person name="Salamov A.A."/>
            <person name="Bradshaw R.E."/>
            <person name="Ciuffetti L."/>
            <person name="Hamelin R.C."/>
            <person name="Kema G.H.J."/>
            <person name="Lawrence C."/>
            <person name="Scott J.A."/>
            <person name="Spatafora J.W."/>
            <person name="Turgeon B.G."/>
            <person name="de Wit P.J.G.M."/>
            <person name="Zhong S."/>
            <person name="Goodwin S.B."/>
            <person name="Grigoriev I.V."/>
        </authorList>
    </citation>
    <scope>NUCLEOTIDE SEQUENCE [LARGE SCALE GENOMIC DNA]</scope>
    <source>
        <strain evidence="3">NZE10 / CBS 128990</strain>
    </source>
</reference>
<dbReference type="InterPro" id="IPR036623">
    <property type="entry name" value="Hemimethylated_DNA-bd_sf"/>
</dbReference>
<dbReference type="Pfam" id="PF12937">
    <property type="entry name" value="F-box-like"/>
    <property type="match status" value="1"/>
</dbReference>
<dbReference type="OrthoDB" id="28868at2759"/>
<dbReference type="PANTHER" id="PTHR31350:SF27">
    <property type="entry name" value="HEMIMETHYLATED DNA-BINDING DOMAIN-CONTAINING PROTEIN"/>
    <property type="match status" value="1"/>
</dbReference>
<dbReference type="eggNOG" id="ENOG502QS7Z">
    <property type="taxonomic scope" value="Eukaryota"/>
</dbReference>
<sequence length="596" mass="69095">MADTTEVTTTVPPIFTLPDELLEIIVSYLLPAETLSFGAASKRSNKITYEPLVWRRHCMHTWRHWHRRHDIAEKLESPPTQTKWHQLYHERRRVDRDVSELFVAMLLTQQLRFDRMEKIAQHGYDVKDLMLQIRDHTPDDADDVLARRYHADRVLGQLHRAAAIEKWSRVTKRQMVRLEEVLGAYDLFVLNGQNGDLADIDRELDRLAARVQEGHEDWEELSTRRKAIAVASLLRSEGLVGNAGEEEYHALRNNFISIALFDEPHSSLPLQSVAIYCAVARKLGINAKPSNYPQHVHAVIEAPANRTLDGKYKTAIQGAAPELMHMDPWRSSSEVPQQQLSMRLLQMGAPQHQHAHHLSATSTMQVAMRTGRNIMNSVHEAREQVRGPTRNRTYPDIEAAWYCTVWSMIVIGDNNSAGTLHQRRQCLPYLIQQFQAHFPEDMGLIEREVVHIFRGEREHEVMLQLIERNRIDDRNAKAPSPRGDNTAAVKYKIGNHFRHKRYEYEGFIVGWDMKCEAEDRWIEQMRVDHLPDGRSQPFYNVVAEDESVRYVAAENINIADEQPSESLMRMAGKYFKRWDPENKTFVSNIKDEYPDD</sequence>
<keyword evidence="3" id="KW-1185">Reference proteome</keyword>
<dbReference type="InterPro" id="IPR001810">
    <property type="entry name" value="F-box_dom"/>
</dbReference>
<dbReference type="AlphaFoldDB" id="N1PCY0"/>
<name>N1PCY0_DOTSN</name>
<proteinExistence type="predicted"/>
<evidence type="ECO:0000313" key="2">
    <source>
        <dbReference type="EMBL" id="EME40167.1"/>
    </source>
</evidence>
<dbReference type="NCBIfam" id="TIGR02097">
    <property type="entry name" value="yccV"/>
    <property type="match status" value="1"/>
</dbReference>
<dbReference type="InterPro" id="IPR036047">
    <property type="entry name" value="F-box-like_dom_sf"/>
</dbReference>
<organism evidence="2 3">
    <name type="scientific">Dothistroma septosporum (strain NZE10 / CBS 128990)</name>
    <name type="common">Red band needle blight fungus</name>
    <name type="synonym">Mycosphaerella pini</name>
    <dbReference type="NCBI Taxonomy" id="675120"/>
    <lineage>
        <taxon>Eukaryota</taxon>
        <taxon>Fungi</taxon>
        <taxon>Dikarya</taxon>
        <taxon>Ascomycota</taxon>
        <taxon>Pezizomycotina</taxon>
        <taxon>Dothideomycetes</taxon>
        <taxon>Dothideomycetidae</taxon>
        <taxon>Mycosphaerellales</taxon>
        <taxon>Mycosphaerellaceae</taxon>
        <taxon>Dothistroma</taxon>
    </lineage>
</organism>
<dbReference type="PROSITE" id="PS50181">
    <property type="entry name" value="FBOX"/>
    <property type="match status" value="1"/>
</dbReference>
<dbReference type="Pfam" id="PF08755">
    <property type="entry name" value="YccV-like"/>
    <property type="match status" value="1"/>
</dbReference>
<evidence type="ECO:0000313" key="3">
    <source>
        <dbReference type="Proteomes" id="UP000016933"/>
    </source>
</evidence>
<dbReference type="SUPFAM" id="SSF141255">
    <property type="entry name" value="YccV-like"/>
    <property type="match status" value="1"/>
</dbReference>
<dbReference type="Pfam" id="PF13369">
    <property type="entry name" value="Transglut_core2"/>
    <property type="match status" value="1"/>
</dbReference>
<dbReference type="SUPFAM" id="SSF81383">
    <property type="entry name" value="F-box domain"/>
    <property type="match status" value="1"/>
</dbReference>